<feature type="region of interest" description="Disordered" evidence="1">
    <location>
        <begin position="94"/>
        <end position="154"/>
    </location>
</feature>
<proteinExistence type="predicted"/>
<evidence type="ECO:0000313" key="3">
    <source>
        <dbReference type="EMBL" id="KIM69605.1"/>
    </source>
</evidence>
<feature type="compositionally biased region" description="Polar residues" evidence="1">
    <location>
        <begin position="287"/>
        <end position="312"/>
    </location>
</feature>
<dbReference type="SUPFAM" id="SSF57701">
    <property type="entry name" value="Zn2/Cys6 DNA-binding domain"/>
    <property type="match status" value="1"/>
</dbReference>
<dbReference type="PROSITE" id="PS50048">
    <property type="entry name" value="ZN2_CY6_FUNGAL_2"/>
    <property type="match status" value="1"/>
</dbReference>
<sequence length="428" mass="46486">MQRLPLFHHDVAHDAPLHETPYTPDYDARFQVKPRVRRSFSFEELQSGSCFQSMDEYDLQFYRIYGQPVYIPPADDSLDGVAHLGGLASLHYPYQQQQPSSGSSHRPPPYKSYALAGSLGDSTIHTPTHPQPSVPTHSYGHGSQHPGAPSSVHMAYSSSFASDHLAGGTAPAFEPLSASQYTSINAPYTPVSNSTPVPPAVNGTDPLIDHITYLPSPMQCASPVQEEPGQSTPFGHAPPLQQPSQPLHTSSAPVSNGWIDTAPQSHITVPSQAYPDHPIQDTPKSDYVQTSRHQTKSPSPRAQQARGSMISQHHSKGRSLDKKPALACLFCRGRKIACGPPLPGSKDKTCNQCARRHLKCEYPLESRRGMRKRRATVPRTGSATPPSPPSASAANATSGSNRLKREKSPEGLPPAKCKGRKRSTEKRA</sequence>
<keyword evidence="4" id="KW-1185">Reference proteome</keyword>
<dbReference type="Proteomes" id="UP000053989">
    <property type="component" value="Unassembled WGS sequence"/>
</dbReference>
<dbReference type="EMBL" id="KN822006">
    <property type="protein sequence ID" value="KIM69605.1"/>
    <property type="molecule type" value="Genomic_DNA"/>
</dbReference>
<feature type="compositionally biased region" description="Low complexity" evidence="1">
    <location>
        <begin position="378"/>
        <end position="401"/>
    </location>
</feature>
<feature type="compositionally biased region" description="Polar residues" evidence="1">
    <location>
        <begin position="262"/>
        <end position="271"/>
    </location>
</feature>
<feature type="region of interest" description="Disordered" evidence="1">
    <location>
        <begin position="364"/>
        <end position="428"/>
    </location>
</feature>
<dbReference type="HOGENOM" id="CLU_060787_0_0_1"/>
<reference evidence="3 4" key="1">
    <citation type="submission" date="2014-04" db="EMBL/GenBank/DDBJ databases">
        <authorList>
            <consortium name="DOE Joint Genome Institute"/>
            <person name="Kuo A."/>
            <person name="Kohler A."/>
            <person name="Nagy L.G."/>
            <person name="Floudas D."/>
            <person name="Copeland A."/>
            <person name="Barry K.W."/>
            <person name="Cichocki N."/>
            <person name="Veneault-Fourrey C."/>
            <person name="LaButti K."/>
            <person name="Lindquist E.A."/>
            <person name="Lipzen A."/>
            <person name="Lundell T."/>
            <person name="Morin E."/>
            <person name="Murat C."/>
            <person name="Sun H."/>
            <person name="Tunlid A."/>
            <person name="Henrissat B."/>
            <person name="Grigoriev I.V."/>
            <person name="Hibbett D.S."/>
            <person name="Martin F."/>
            <person name="Nordberg H.P."/>
            <person name="Cantor M.N."/>
            <person name="Hua S.X."/>
        </authorList>
    </citation>
    <scope>NUCLEOTIDE SEQUENCE [LARGE SCALE GENOMIC DNA]</scope>
    <source>
        <strain evidence="3 4">Foug A</strain>
    </source>
</reference>
<feature type="region of interest" description="Disordered" evidence="1">
    <location>
        <begin position="218"/>
        <end position="321"/>
    </location>
</feature>
<dbReference type="Gene3D" id="4.10.240.10">
    <property type="entry name" value="Zn(2)-C6 fungal-type DNA-binding domain"/>
    <property type="match status" value="1"/>
</dbReference>
<dbReference type="InterPro" id="IPR036864">
    <property type="entry name" value="Zn2-C6_fun-type_DNA-bd_sf"/>
</dbReference>
<dbReference type="SMART" id="SM00066">
    <property type="entry name" value="GAL4"/>
    <property type="match status" value="1"/>
</dbReference>
<dbReference type="PROSITE" id="PS00463">
    <property type="entry name" value="ZN2_CY6_FUNGAL_1"/>
    <property type="match status" value="1"/>
</dbReference>
<dbReference type="OrthoDB" id="39175at2759"/>
<name>A0A0C3EA74_9AGAM</name>
<protein>
    <recommendedName>
        <fullName evidence="2">Zn(2)-C6 fungal-type domain-containing protein</fullName>
    </recommendedName>
</protein>
<evidence type="ECO:0000313" key="4">
    <source>
        <dbReference type="Proteomes" id="UP000053989"/>
    </source>
</evidence>
<evidence type="ECO:0000256" key="1">
    <source>
        <dbReference type="SAM" id="MobiDB-lite"/>
    </source>
</evidence>
<organism evidence="3 4">
    <name type="scientific">Scleroderma citrinum Foug A</name>
    <dbReference type="NCBI Taxonomy" id="1036808"/>
    <lineage>
        <taxon>Eukaryota</taxon>
        <taxon>Fungi</taxon>
        <taxon>Dikarya</taxon>
        <taxon>Basidiomycota</taxon>
        <taxon>Agaricomycotina</taxon>
        <taxon>Agaricomycetes</taxon>
        <taxon>Agaricomycetidae</taxon>
        <taxon>Boletales</taxon>
        <taxon>Sclerodermatineae</taxon>
        <taxon>Sclerodermataceae</taxon>
        <taxon>Scleroderma</taxon>
    </lineage>
</organism>
<feature type="compositionally biased region" description="Polar residues" evidence="1">
    <location>
        <begin position="242"/>
        <end position="254"/>
    </location>
</feature>
<feature type="compositionally biased region" description="Low complexity" evidence="1">
    <location>
        <begin position="94"/>
        <end position="105"/>
    </location>
</feature>
<dbReference type="GO" id="GO:0000981">
    <property type="term" value="F:DNA-binding transcription factor activity, RNA polymerase II-specific"/>
    <property type="evidence" value="ECO:0007669"/>
    <property type="project" value="InterPro"/>
</dbReference>
<feature type="domain" description="Zn(2)-C6 fungal-type" evidence="2">
    <location>
        <begin position="327"/>
        <end position="362"/>
    </location>
</feature>
<accession>A0A0C3EA74</accession>
<dbReference type="InterPro" id="IPR001138">
    <property type="entry name" value="Zn2Cys6_DnaBD"/>
</dbReference>
<gene>
    <name evidence="3" type="ORF">SCLCIDRAFT_1208064</name>
</gene>
<dbReference type="GO" id="GO:0008270">
    <property type="term" value="F:zinc ion binding"/>
    <property type="evidence" value="ECO:0007669"/>
    <property type="project" value="InterPro"/>
</dbReference>
<feature type="compositionally biased region" description="Basic residues" evidence="1">
    <location>
        <begin position="417"/>
        <end position="428"/>
    </location>
</feature>
<reference evidence="4" key="2">
    <citation type="submission" date="2015-01" db="EMBL/GenBank/DDBJ databases">
        <title>Evolutionary Origins and Diversification of the Mycorrhizal Mutualists.</title>
        <authorList>
            <consortium name="DOE Joint Genome Institute"/>
            <consortium name="Mycorrhizal Genomics Consortium"/>
            <person name="Kohler A."/>
            <person name="Kuo A."/>
            <person name="Nagy L.G."/>
            <person name="Floudas D."/>
            <person name="Copeland A."/>
            <person name="Barry K.W."/>
            <person name="Cichocki N."/>
            <person name="Veneault-Fourrey C."/>
            <person name="LaButti K."/>
            <person name="Lindquist E.A."/>
            <person name="Lipzen A."/>
            <person name="Lundell T."/>
            <person name="Morin E."/>
            <person name="Murat C."/>
            <person name="Riley R."/>
            <person name="Ohm R."/>
            <person name="Sun H."/>
            <person name="Tunlid A."/>
            <person name="Henrissat B."/>
            <person name="Grigoriev I.V."/>
            <person name="Hibbett D.S."/>
            <person name="Martin F."/>
        </authorList>
    </citation>
    <scope>NUCLEOTIDE SEQUENCE [LARGE SCALE GENOMIC DNA]</scope>
    <source>
        <strain evidence="4">Foug A</strain>
    </source>
</reference>
<dbReference type="STRING" id="1036808.A0A0C3EA74"/>
<dbReference type="InParanoid" id="A0A0C3EA74"/>
<dbReference type="AlphaFoldDB" id="A0A0C3EA74"/>
<evidence type="ECO:0000259" key="2">
    <source>
        <dbReference type="PROSITE" id="PS50048"/>
    </source>
</evidence>
<dbReference type="CDD" id="cd00067">
    <property type="entry name" value="GAL4"/>
    <property type="match status" value="1"/>
</dbReference>